<accession>A0A9P8L0M5</accession>
<sequence length="267" mass="30113">MAIPTKRKLKGLSAGEEDPVIVPKAPESRRTSRRNRRGIASEQGEEEHNLGRSESQQFLQLSRAFAKKRNFHQDSYIASFEERVQAEGKKLLKVILSRKEDMYGTLKDISDVAGGLLSVVKTQSKPASPCAQPSDKNGIELTQVTDQRVLPTMHGLYVQGNRILKLSAALIGTYEDLCMEVIVLDRNLLVGQTWEKDAQRVEHLLEGGRKIAEEQIVEQADKRMARGKNDPRREQDESTSKRDGWDKVAKQTSKGIQRLVKTLPREK</sequence>
<dbReference type="EMBL" id="JAGHQL010000013">
    <property type="protein sequence ID" value="KAH0544828.1"/>
    <property type="molecule type" value="Genomic_DNA"/>
</dbReference>
<evidence type="ECO:0000313" key="2">
    <source>
        <dbReference type="EMBL" id="KAH0544828.1"/>
    </source>
</evidence>
<comment type="caution">
    <text evidence="2">The sequence shown here is derived from an EMBL/GenBank/DDBJ whole genome shotgun (WGS) entry which is preliminary data.</text>
</comment>
<feature type="region of interest" description="Disordered" evidence="1">
    <location>
        <begin position="1"/>
        <end position="54"/>
    </location>
</feature>
<feature type="region of interest" description="Disordered" evidence="1">
    <location>
        <begin position="220"/>
        <end position="253"/>
    </location>
</feature>
<reference evidence="2" key="1">
    <citation type="submission" date="2021-03" db="EMBL/GenBank/DDBJ databases">
        <title>Comparative genomics and phylogenomic investigation of the class Geoglossomycetes provide insights into ecological specialization and systematics.</title>
        <authorList>
            <person name="Melie T."/>
            <person name="Pirro S."/>
            <person name="Miller A.N."/>
            <person name="Quandt A."/>
        </authorList>
    </citation>
    <scope>NUCLEOTIDE SEQUENCE</scope>
    <source>
        <strain evidence="2">GBOQ0MN5Z8</strain>
    </source>
</reference>
<organism evidence="2 3">
    <name type="scientific">Glutinoglossum americanum</name>
    <dbReference type="NCBI Taxonomy" id="1670608"/>
    <lineage>
        <taxon>Eukaryota</taxon>
        <taxon>Fungi</taxon>
        <taxon>Dikarya</taxon>
        <taxon>Ascomycota</taxon>
        <taxon>Pezizomycotina</taxon>
        <taxon>Geoglossomycetes</taxon>
        <taxon>Geoglossales</taxon>
        <taxon>Geoglossaceae</taxon>
        <taxon>Glutinoglossum</taxon>
    </lineage>
</organism>
<gene>
    <name evidence="2" type="ORF">FGG08_001057</name>
</gene>
<dbReference type="OrthoDB" id="5422145at2759"/>
<proteinExistence type="predicted"/>
<dbReference type="AlphaFoldDB" id="A0A9P8L0M5"/>
<protein>
    <submittedName>
        <fullName evidence="2">Uncharacterized protein</fullName>
    </submittedName>
</protein>
<dbReference type="Proteomes" id="UP000698800">
    <property type="component" value="Unassembled WGS sequence"/>
</dbReference>
<feature type="compositionally biased region" description="Basic and acidic residues" evidence="1">
    <location>
        <begin position="220"/>
        <end position="249"/>
    </location>
</feature>
<keyword evidence="3" id="KW-1185">Reference proteome</keyword>
<evidence type="ECO:0000313" key="3">
    <source>
        <dbReference type="Proteomes" id="UP000698800"/>
    </source>
</evidence>
<feature type="compositionally biased region" description="Basic residues" evidence="1">
    <location>
        <begin position="1"/>
        <end position="10"/>
    </location>
</feature>
<name>A0A9P8L0M5_9PEZI</name>
<evidence type="ECO:0000256" key="1">
    <source>
        <dbReference type="SAM" id="MobiDB-lite"/>
    </source>
</evidence>